<evidence type="ECO:0000313" key="4">
    <source>
        <dbReference type="Proteomes" id="UP000501726"/>
    </source>
</evidence>
<accession>A0A6F8PX71</accession>
<dbReference type="InterPro" id="IPR051839">
    <property type="entry name" value="RD_transcriptional_regulator"/>
</dbReference>
<dbReference type="GO" id="GO:0006313">
    <property type="term" value="P:DNA transposition"/>
    <property type="evidence" value="ECO:0007669"/>
    <property type="project" value="InterPro"/>
</dbReference>
<protein>
    <recommendedName>
        <fullName evidence="5">Transposase</fullName>
    </recommendedName>
</protein>
<evidence type="ECO:0000256" key="2">
    <source>
        <dbReference type="SAM" id="Coils"/>
    </source>
</evidence>
<dbReference type="Gene3D" id="1.10.10.60">
    <property type="entry name" value="Homeodomain-like"/>
    <property type="match status" value="1"/>
</dbReference>
<evidence type="ECO:0000313" key="3">
    <source>
        <dbReference type="EMBL" id="BBP46637.1"/>
    </source>
</evidence>
<name>A0A6F8PX71_9GAMM</name>
<comment type="similarity">
    <text evidence="1">Belongs to the transposase 8 family.</text>
</comment>
<dbReference type="SUPFAM" id="SSF46689">
    <property type="entry name" value="Homeodomain-like"/>
    <property type="match status" value="1"/>
</dbReference>
<dbReference type="GO" id="GO:0003677">
    <property type="term" value="F:DNA binding"/>
    <property type="evidence" value="ECO:0007669"/>
    <property type="project" value="InterPro"/>
</dbReference>
<reference evidence="4" key="1">
    <citation type="submission" date="2019-11" db="EMBL/GenBank/DDBJ databases">
        <title>Isolation and characterization of two novel species in the genus Thiomicrorhabdus.</title>
        <authorList>
            <person name="Mochizuki J."/>
            <person name="Kojima H."/>
            <person name="Fukui M."/>
        </authorList>
    </citation>
    <scope>NUCLEOTIDE SEQUENCE [LARGE SCALE GENOMIC DNA]</scope>
    <source>
        <strain evidence="4">aks77</strain>
    </source>
</reference>
<organism evidence="3 4">
    <name type="scientific">Thiosulfatimonas sediminis</name>
    <dbReference type="NCBI Taxonomy" id="2675054"/>
    <lineage>
        <taxon>Bacteria</taxon>
        <taxon>Pseudomonadati</taxon>
        <taxon>Pseudomonadota</taxon>
        <taxon>Gammaproteobacteria</taxon>
        <taxon>Thiotrichales</taxon>
        <taxon>Piscirickettsiaceae</taxon>
        <taxon>Thiosulfatimonas</taxon>
    </lineage>
</organism>
<dbReference type="GO" id="GO:0004803">
    <property type="term" value="F:transposase activity"/>
    <property type="evidence" value="ECO:0007669"/>
    <property type="project" value="InterPro"/>
</dbReference>
<gene>
    <name evidence="3" type="ORF">THMIRHAS_20100</name>
</gene>
<sequence length="96" mass="10967">MSQKRTYKTYTDEFKKEAVALVTDQGYSVAEAAESLGVRTNLIYKWKEKFEAQANGSGLSQDERAELKQLRAENKRLKLEKEILKKASALLAQDIR</sequence>
<dbReference type="PANTHER" id="PTHR33215">
    <property type="entry name" value="PROTEIN DISTAL ANTENNA"/>
    <property type="match status" value="1"/>
</dbReference>
<evidence type="ECO:0000256" key="1">
    <source>
        <dbReference type="ARBA" id="ARBA00009964"/>
    </source>
</evidence>
<dbReference type="PANTHER" id="PTHR33215:SF12">
    <property type="entry name" value="TRANSPOSASE INSN FOR INSERTION SEQUENCE ELEMENT IS911A-RELATED"/>
    <property type="match status" value="1"/>
</dbReference>
<dbReference type="KEGG" id="tse:THMIRHAS_20100"/>
<dbReference type="Proteomes" id="UP000501726">
    <property type="component" value="Chromosome"/>
</dbReference>
<keyword evidence="4" id="KW-1185">Reference proteome</keyword>
<feature type="coiled-coil region" evidence="2">
    <location>
        <begin position="60"/>
        <end position="87"/>
    </location>
</feature>
<dbReference type="Pfam" id="PF01527">
    <property type="entry name" value="HTH_Tnp_1"/>
    <property type="match status" value="1"/>
</dbReference>
<evidence type="ECO:0008006" key="5">
    <source>
        <dbReference type="Google" id="ProtNLM"/>
    </source>
</evidence>
<dbReference type="AlphaFoldDB" id="A0A6F8PX71"/>
<keyword evidence="2" id="KW-0175">Coiled coil</keyword>
<dbReference type="InterPro" id="IPR002514">
    <property type="entry name" value="Transposase_8"/>
</dbReference>
<dbReference type="EMBL" id="AP021889">
    <property type="protein sequence ID" value="BBP46637.1"/>
    <property type="molecule type" value="Genomic_DNA"/>
</dbReference>
<proteinExistence type="inferred from homology"/>
<dbReference type="InterPro" id="IPR009057">
    <property type="entry name" value="Homeodomain-like_sf"/>
</dbReference>